<dbReference type="SMART" id="SM00504">
    <property type="entry name" value="Ubox"/>
    <property type="match status" value="1"/>
</dbReference>
<evidence type="ECO:0000259" key="1">
    <source>
        <dbReference type="PROSITE" id="PS51698"/>
    </source>
</evidence>
<dbReference type="InterPro" id="IPR003613">
    <property type="entry name" value="Ubox_domain"/>
</dbReference>
<evidence type="ECO:0000313" key="2">
    <source>
        <dbReference type="EMBL" id="CAE2311628.1"/>
    </source>
</evidence>
<accession>A0A7S4L0W6</accession>
<gene>
    <name evidence="2" type="ORF">GTHE00462_LOCUS21740</name>
</gene>
<dbReference type="PANTHER" id="PTHR46573:SF1">
    <property type="entry name" value="WD REPEAT, SAM AND U-BOX DOMAIN-CONTAINING PROTEIN 1"/>
    <property type="match status" value="1"/>
</dbReference>
<dbReference type="SUPFAM" id="SSF57850">
    <property type="entry name" value="RING/U-box"/>
    <property type="match status" value="1"/>
</dbReference>
<dbReference type="AlphaFoldDB" id="A0A7S4L0W6"/>
<dbReference type="PROSITE" id="PS51698">
    <property type="entry name" value="U_BOX"/>
    <property type="match status" value="1"/>
</dbReference>
<dbReference type="Pfam" id="PF04564">
    <property type="entry name" value="U-box"/>
    <property type="match status" value="1"/>
</dbReference>
<organism evidence="2">
    <name type="scientific">Guillardia theta</name>
    <name type="common">Cryptophyte</name>
    <name type="synonym">Cryptomonas phi</name>
    <dbReference type="NCBI Taxonomy" id="55529"/>
    <lineage>
        <taxon>Eukaryota</taxon>
        <taxon>Cryptophyceae</taxon>
        <taxon>Pyrenomonadales</taxon>
        <taxon>Geminigeraceae</taxon>
        <taxon>Guillardia</taxon>
    </lineage>
</organism>
<dbReference type="GO" id="GO:0016567">
    <property type="term" value="P:protein ubiquitination"/>
    <property type="evidence" value="ECO:0007669"/>
    <property type="project" value="InterPro"/>
</dbReference>
<dbReference type="EMBL" id="HBKN01028109">
    <property type="protein sequence ID" value="CAE2311628.1"/>
    <property type="molecule type" value="Transcribed_RNA"/>
</dbReference>
<reference evidence="2" key="1">
    <citation type="submission" date="2021-01" db="EMBL/GenBank/DDBJ databases">
        <authorList>
            <person name="Corre E."/>
            <person name="Pelletier E."/>
            <person name="Niang G."/>
            <person name="Scheremetjew M."/>
            <person name="Finn R."/>
            <person name="Kale V."/>
            <person name="Holt S."/>
            <person name="Cochrane G."/>
            <person name="Meng A."/>
            <person name="Brown T."/>
            <person name="Cohen L."/>
        </authorList>
    </citation>
    <scope>NUCLEOTIDE SEQUENCE</scope>
    <source>
        <strain evidence="2">CCMP 2712</strain>
    </source>
</reference>
<protein>
    <recommendedName>
        <fullName evidence="1">U-box domain-containing protein</fullName>
    </recommendedName>
</protein>
<dbReference type="InterPro" id="IPR013083">
    <property type="entry name" value="Znf_RING/FYVE/PHD"/>
</dbReference>
<name>A0A7S4L0W6_GUITH</name>
<dbReference type="GO" id="GO:0004842">
    <property type="term" value="F:ubiquitin-protein transferase activity"/>
    <property type="evidence" value="ECO:0007669"/>
    <property type="project" value="InterPro"/>
</dbReference>
<sequence length="137" mass="15513">MNHLHFAMNPFVFGWHGEARGGGQGSSLHEGPPRPMHWPPPIDVPVDIFERVVSVPDSFICKITHDIMREPTMVCVSGHTYERAAIVTWHANSNGEDPMTKKPFKMEDLAPNLALRDMIEGWIEEHRSDRSAHAHVE</sequence>
<dbReference type="Gene3D" id="3.30.40.10">
    <property type="entry name" value="Zinc/RING finger domain, C3HC4 (zinc finger)"/>
    <property type="match status" value="1"/>
</dbReference>
<dbReference type="PANTHER" id="PTHR46573">
    <property type="entry name" value="WD REPEAT, SAM AND U-BOX DOMAIN-CONTAINING PROTEIN 1"/>
    <property type="match status" value="1"/>
</dbReference>
<feature type="domain" description="U-box" evidence="1">
    <location>
        <begin position="54"/>
        <end position="129"/>
    </location>
</feature>
<proteinExistence type="predicted"/>
<dbReference type="InterPro" id="IPR052085">
    <property type="entry name" value="WD-SAM-U-box"/>
</dbReference>